<proteinExistence type="predicted"/>
<evidence type="ECO:0000259" key="1">
    <source>
        <dbReference type="Pfam" id="PF14033"/>
    </source>
</evidence>
<feature type="domain" description="DUF4246" evidence="2">
    <location>
        <begin position="23"/>
        <end position="61"/>
    </location>
</feature>
<feature type="domain" description="DUF4246" evidence="1">
    <location>
        <begin position="85"/>
        <end position="508"/>
    </location>
</feature>
<gene>
    <name evidence="3" type="ORF">SEMRO_2760_G336430.1</name>
</gene>
<accession>A0A9N8F236</accession>
<evidence type="ECO:0000313" key="3">
    <source>
        <dbReference type="EMBL" id="CAB9530139.1"/>
    </source>
</evidence>
<evidence type="ECO:0000259" key="2">
    <source>
        <dbReference type="Pfam" id="PF21666"/>
    </source>
</evidence>
<sequence length="533" mass="60157">MAIWDHVSKIRGEYYYSIAGDIKARTCAELDILHTLAAIQNKPDWWTKVSNTEITNHWRNEVVTSLEEIQEMEDRQPDLDNYNQQLFNYALAEAQWKARQIIQKGQQQSSVPAAVDGVFCRQSVNGGLLRTLNQHIATLRSRPAIGSDREDRHPGTPQMVDLIHPSLYCYEQGTTLVLEGVGSEAVCQPDNWDKFLGAGTVKEEKRLTLHVHSDAISNAGLQWLPAEFHVNMEGTECKIASYINSLHPVEDASMYSSISELFLEALPLLEDTLTQSLEDKSNPKPLRVEVPNEMDWWEKPSEEGFRPRREDEEEYVYQDECWEWQMENRKFLFPTLGNFEPPEPPTENNHISLHDRPLQVIAKIASLELEPGESYSGGTWHLEGALDERIVATACCYLESTNVSGGDLAFRVAVEEPDYEQDDDKGVKLMYGLNCDQPLVQVIGTCSTPAGRILAWPNTLQHCVGPVDLVDPEQSGKRTICCFFLVDPTLRIRSTATVPPQQMAWYSDKVKPTLGDVGLIEDGSLKKLCHTCP</sequence>
<dbReference type="InterPro" id="IPR049207">
    <property type="entry name" value="DUF4246_N"/>
</dbReference>
<organism evidence="3 4">
    <name type="scientific">Seminavis robusta</name>
    <dbReference type="NCBI Taxonomy" id="568900"/>
    <lineage>
        <taxon>Eukaryota</taxon>
        <taxon>Sar</taxon>
        <taxon>Stramenopiles</taxon>
        <taxon>Ochrophyta</taxon>
        <taxon>Bacillariophyta</taxon>
        <taxon>Bacillariophyceae</taxon>
        <taxon>Bacillariophycidae</taxon>
        <taxon>Naviculales</taxon>
        <taxon>Naviculaceae</taxon>
        <taxon>Seminavis</taxon>
    </lineage>
</organism>
<evidence type="ECO:0000313" key="4">
    <source>
        <dbReference type="Proteomes" id="UP001153069"/>
    </source>
</evidence>
<name>A0A9N8F236_9STRA</name>
<comment type="caution">
    <text evidence="3">The sequence shown here is derived from an EMBL/GenBank/DDBJ whole genome shotgun (WGS) entry which is preliminary data.</text>
</comment>
<dbReference type="Proteomes" id="UP001153069">
    <property type="component" value="Unassembled WGS sequence"/>
</dbReference>
<dbReference type="OrthoDB" id="59491at2759"/>
<dbReference type="InterPro" id="IPR025340">
    <property type="entry name" value="DUF4246"/>
</dbReference>
<dbReference type="InterPro" id="IPR049192">
    <property type="entry name" value="DUF4246_C"/>
</dbReference>
<dbReference type="AlphaFoldDB" id="A0A9N8F236"/>
<dbReference type="EMBL" id="CAICTM010002758">
    <property type="protein sequence ID" value="CAB9530139.1"/>
    <property type="molecule type" value="Genomic_DNA"/>
</dbReference>
<protein>
    <submittedName>
        <fullName evidence="3">Uncharacterized protein</fullName>
    </submittedName>
</protein>
<keyword evidence="4" id="KW-1185">Reference proteome</keyword>
<dbReference type="Pfam" id="PF21666">
    <property type="entry name" value="DUF4246_N"/>
    <property type="match status" value="1"/>
</dbReference>
<dbReference type="PANTHER" id="PTHR33119">
    <property type="entry name" value="IFI3P"/>
    <property type="match status" value="1"/>
</dbReference>
<reference evidence="3" key="1">
    <citation type="submission" date="2020-06" db="EMBL/GenBank/DDBJ databases">
        <authorList>
            <consortium name="Plant Systems Biology data submission"/>
        </authorList>
    </citation>
    <scope>NUCLEOTIDE SEQUENCE</scope>
    <source>
        <strain evidence="3">D6</strain>
    </source>
</reference>
<dbReference type="PANTHER" id="PTHR33119:SF1">
    <property type="entry name" value="FE2OG DIOXYGENASE DOMAIN-CONTAINING PROTEIN"/>
    <property type="match status" value="1"/>
</dbReference>
<dbReference type="Pfam" id="PF14033">
    <property type="entry name" value="DUF4246"/>
    <property type="match status" value="1"/>
</dbReference>